<gene>
    <name evidence="2" type="ORF">PM001_LOCUS19863</name>
</gene>
<sequence length="165" mass="18274">MAQARRVKEEQQTRKARLGKEARRVNLDQENAGRAWQNAQHNAADVERRVREAEERGYARATHEASACETAAREVVEREAVAHDEMNCAAAQATLLHPCVFAPTGGALVSGLTRVPLAKDAKLDNRVFTGKELHKGLGGGFKHWGRALREELEMAQERLRVAGEV</sequence>
<evidence type="ECO:0000256" key="1">
    <source>
        <dbReference type="SAM" id="MobiDB-lite"/>
    </source>
</evidence>
<comment type="caution">
    <text evidence="2">The sequence shown here is derived from an EMBL/GenBank/DDBJ whole genome shotgun (WGS) entry which is preliminary data.</text>
</comment>
<proteinExistence type="predicted"/>
<feature type="region of interest" description="Disordered" evidence="1">
    <location>
        <begin position="1"/>
        <end position="25"/>
    </location>
</feature>
<dbReference type="Proteomes" id="UP001162060">
    <property type="component" value="Unassembled WGS sequence"/>
</dbReference>
<reference evidence="2" key="1">
    <citation type="submission" date="2024-01" db="EMBL/GenBank/DDBJ databases">
        <authorList>
            <person name="Webb A."/>
        </authorList>
    </citation>
    <scope>NUCLEOTIDE SEQUENCE</scope>
    <source>
        <strain evidence="2">Pm1</strain>
    </source>
</reference>
<name>A0AAV1ULY0_9STRA</name>
<dbReference type="AlphaFoldDB" id="A0AAV1ULY0"/>
<evidence type="ECO:0000313" key="2">
    <source>
        <dbReference type="EMBL" id="CAK7934713.1"/>
    </source>
</evidence>
<protein>
    <submittedName>
        <fullName evidence="2">Uncharacterized protein</fullName>
    </submittedName>
</protein>
<dbReference type="EMBL" id="CAKLBY020000217">
    <property type="protein sequence ID" value="CAK7934713.1"/>
    <property type="molecule type" value="Genomic_DNA"/>
</dbReference>
<accession>A0AAV1ULY0</accession>
<evidence type="ECO:0000313" key="3">
    <source>
        <dbReference type="Proteomes" id="UP001162060"/>
    </source>
</evidence>
<organism evidence="2 3">
    <name type="scientific">Peronospora matthiolae</name>
    <dbReference type="NCBI Taxonomy" id="2874970"/>
    <lineage>
        <taxon>Eukaryota</taxon>
        <taxon>Sar</taxon>
        <taxon>Stramenopiles</taxon>
        <taxon>Oomycota</taxon>
        <taxon>Peronosporomycetes</taxon>
        <taxon>Peronosporales</taxon>
        <taxon>Peronosporaceae</taxon>
        <taxon>Peronospora</taxon>
    </lineage>
</organism>